<dbReference type="SMART" id="SM00387">
    <property type="entry name" value="HATPase_c"/>
    <property type="match status" value="1"/>
</dbReference>
<proteinExistence type="predicted"/>
<dbReference type="PANTHER" id="PTHR43102">
    <property type="entry name" value="SLR1143 PROTEIN"/>
    <property type="match status" value="1"/>
</dbReference>
<dbReference type="InterPro" id="IPR003018">
    <property type="entry name" value="GAF"/>
</dbReference>
<keyword evidence="4" id="KW-0175">Coiled coil</keyword>
<dbReference type="GO" id="GO:0016301">
    <property type="term" value="F:kinase activity"/>
    <property type="evidence" value="ECO:0007669"/>
    <property type="project" value="UniProtKB-KW"/>
</dbReference>
<dbReference type="Gene3D" id="3.30.450.40">
    <property type="match status" value="1"/>
</dbReference>
<dbReference type="InterPro" id="IPR004358">
    <property type="entry name" value="Sig_transdc_His_kin-like_C"/>
</dbReference>
<dbReference type="Gene3D" id="3.30.565.10">
    <property type="entry name" value="Histidine kinase-like ATPase, C-terminal domain"/>
    <property type="match status" value="1"/>
</dbReference>
<dbReference type="EMBL" id="JADOET010000016">
    <property type="protein sequence ID" value="MBF8151184.1"/>
    <property type="molecule type" value="Genomic_DNA"/>
</dbReference>
<dbReference type="RefSeq" id="WP_195872441.1">
    <property type="nucleotide sequence ID" value="NZ_JADOET010000016.1"/>
</dbReference>
<evidence type="ECO:0000256" key="2">
    <source>
        <dbReference type="ARBA" id="ARBA00012438"/>
    </source>
</evidence>
<dbReference type="InterPro" id="IPR029016">
    <property type="entry name" value="GAF-like_dom_sf"/>
</dbReference>
<keyword evidence="6" id="KW-0418">Kinase</keyword>
<dbReference type="InterPro" id="IPR003594">
    <property type="entry name" value="HATPase_dom"/>
</dbReference>
<dbReference type="PROSITE" id="PS50109">
    <property type="entry name" value="HIS_KIN"/>
    <property type="match status" value="1"/>
</dbReference>
<reference evidence="6 7" key="1">
    <citation type="submission" date="2020-11" db="EMBL/GenBank/DDBJ databases">
        <title>Winogradskyella marina sp. nov., isolated from marine sediment.</title>
        <authorList>
            <person name="Bo J."/>
            <person name="Wang S."/>
            <person name="Song X."/>
            <person name="Du Z."/>
        </authorList>
    </citation>
    <scope>NUCLEOTIDE SEQUENCE [LARGE SCALE GENOMIC DNA]</scope>
    <source>
        <strain evidence="6 7">F6397</strain>
    </source>
</reference>
<dbReference type="Proteomes" id="UP000611215">
    <property type="component" value="Unassembled WGS sequence"/>
</dbReference>
<evidence type="ECO:0000313" key="6">
    <source>
        <dbReference type="EMBL" id="MBF8151184.1"/>
    </source>
</evidence>
<dbReference type="PRINTS" id="PR00344">
    <property type="entry name" value="BCTRLSENSOR"/>
</dbReference>
<evidence type="ECO:0000313" key="7">
    <source>
        <dbReference type="Proteomes" id="UP000611215"/>
    </source>
</evidence>
<dbReference type="SMART" id="SM00388">
    <property type="entry name" value="HisKA"/>
    <property type="match status" value="1"/>
</dbReference>
<evidence type="ECO:0000256" key="1">
    <source>
        <dbReference type="ARBA" id="ARBA00000085"/>
    </source>
</evidence>
<name>A0ABS0EL48_9FLAO</name>
<evidence type="ECO:0000259" key="5">
    <source>
        <dbReference type="PROSITE" id="PS50109"/>
    </source>
</evidence>
<keyword evidence="7" id="KW-1185">Reference proteome</keyword>
<dbReference type="SUPFAM" id="SSF47384">
    <property type="entry name" value="Homodimeric domain of signal transducing histidine kinase"/>
    <property type="match status" value="1"/>
</dbReference>
<dbReference type="Pfam" id="PF00512">
    <property type="entry name" value="HisKA"/>
    <property type="match status" value="1"/>
</dbReference>
<dbReference type="CDD" id="cd00082">
    <property type="entry name" value="HisKA"/>
    <property type="match status" value="1"/>
</dbReference>
<dbReference type="InterPro" id="IPR003661">
    <property type="entry name" value="HisK_dim/P_dom"/>
</dbReference>
<organism evidence="6 7">
    <name type="scientific">Winogradskyella marina</name>
    <dbReference type="NCBI Taxonomy" id="2785530"/>
    <lineage>
        <taxon>Bacteria</taxon>
        <taxon>Pseudomonadati</taxon>
        <taxon>Bacteroidota</taxon>
        <taxon>Flavobacteriia</taxon>
        <taxon>Flavobacteriales</taxon>
        <taxon>Flavobacteriaceae</taxon>
        <taxon>Winogradskyella</taxon>
    </lineage>
</organism>
<dbReference type="EC" id="2.7.13.3" evidence="2"/>
<gene>
    <name evidence="6" type="ORF">ITJ86_14845</name>
</gene>
<protein>
    <recommendedName>
        <fullName evidence="2">histidine kinase</fullName>
        <ecNumber evidence="2">2.7.13.3</ecNumber>
    </recommendedName>
</protein>
<feature type="coiled-coil region" evidence="4">
    <location>
        <begin position="158"/>
        <end position="185"/>
    </location>
</feature>
<comment type="catalytic activity">
    <reaction evidence="1">
        <text>ATP + protein L-histidine = ADP + protein N-phospho-L-histidine.</text>
        <dbReference type="EC" id="2.7.13.3"/>
    </reaction>
</comment>
<dbReference type="SUPFAM" id="SSF55781">
    <property type="entry name" value="GAF domain-like"/>
    <property type="match status" value="1"/>
</dbReference>
<sequence length="400" mass="45114">MIAPKPHINEVQRLKNLESYDILDTFQEIDYDNITAIAAEICNTPISLISFIDDKRQWFKSHHGTDESETPKEYAFCAHAINDEHNIFIIQDARTDDRFKNNPLVTGDPKIVFYAGVPLTSENGLPLGTLCVLDDKPNLLSQSQLKSLSVLSNQVMNLLELRKSKSLLDIALKDLEEKNQELERFAYIAAHDLKSPLINIASLAELFLEDYKLQIDSDGIELLEMIIKSSDNLKELINGLLDYSRSDTILKQKKTSINLEKLKSEIEDLFNYDHNLKLVLNSSLTQIETNKTAVHHILMNLVSNAIKYSDKPKVEIELGVSETQTHYEFFVKDNGPGIASKNHSKIFNIFEKVAKQDRFGLVGNGIGLATVKKIVEKSDGQIKVVSELGHGATFIFTLEK</sequence>
<feature type="domain" description="Histidine kinase" evidence="5">
    <location>
        <begin position="188"/>
        <end position="400"/>
    </location>
</feature>
<dbReference type="PANTHER" id="PTHR43102:SF2">
    <property type="entry name" value="GAF DOMAIN-CONTAINING PROTEIN"/>
    <property type="match status" value="1"/>
</dbReference>
<evidence type="ECO:0000256" key="3">
    <source>
        <dbReference type="ARBA" id="ARBA00022553"/>
    </source>
</evidence>
<dbReference type="SUPFAM" id="SSF55874">
    <property type="entry name" value="ATPase domain of HSP90 chaperone/DNA topoisomerase II/histidine kinase"/>
    <property type="match status" value="1"/>
</dbReference>
<evidence type="ECO:0000256" key="4">
    <source>
        <dbReference type="SAM" id="Coils"/>
    </source>
</evidence>
<dbReference type="InterPro" id="IPR036890">
    <property type="entry name" value="HATPase_C_sf"/>
</dbReference>
<keyword evidence="6" id="KW-0808">Transferase</keyword>
<dbReference type="Gene3D" id="1.10.287.130">
    <property type="match status" value="1"/>
</dbReference>
<dbReference type="InterPro" id="IPR036097">
    <property type="entry name" value="HisK_dim/P_sf"/>
</dbReference>
<accession>A0ABS0EL48</accession>
<keyword evidence="3" id="KW-0597">Phosphoprotein</keyword>
<dbReference type="InterPro" id="IPR005467">
    <property type="entry name" value="His_kinase_dom"/>
</dbReference>
<dbReference type="Pfam" id="PF01590">
    <property type="entry name" value="GAF"/>
    <property type="match status" value="1"/>
</dbReference>
<dbReference type="Pfam" id="PF02518">
    <property type="entry name" value="HATPase_c"/>
    <property type="match status" value="1"/>
</dbReference>
<comment type="caution">
    <text evidence="6">The sequence shown here is derived from an EMBL/GenBank/DDBJ whole genome shotgun (WGS) entry which is preliminary data.</text>
</comment>